<evidence type="ECO:0008006" key="3">
    <source>
        <dbReference type="Google" id="ProtNLM"/>
    </source>
</evidence>
<keyword evidence="2" id="KW-1185">Reference proteome</keyword>
<dbReference type="RefSeq" id="WP_219686794.1">
    <property type="nucleotide sequence ID" value="NZ_WMBF01000006.1"/>
</dbReference>
<name>A0ABS6YGU0_9ACTN</name>
<comment type="caution">
    <text evidence="1">The sequence shown here is derived from an EMBL/GenBank/DDBJ whole genome shotgun (WGS) entry which is preliminary data.</text>
</comment>
<proteinExistence type="predicted"/>
<reference evidence="1 2" key="1">
    <citation type="submission" date="2019-11" db="EMBL/GenBank/DDBJ databases">
        <authorList>
            <person name="Ay H."/>
        </authorList>
    </citation>
    <scope>NUCLEOTIDE SEQUENCE [LARGE SCALE GENOMIC DNA]</scope>
    <source>
        <strain evidence="1 2">BG9H</strain>
    </source>
</reference>
<dbReference type="EMBL" id="WMBF01000006">
    <property type="protein sequence ID" value="MBW5420294.1"/>
    <property type="molecule type" value="Genomic_DNA"/>
</dbReference>
<gene>
    <name evidence="1" type="ORF">GKQ77_01745</name>
</gene>
<evidence type="ECO:0000313" key="2">
    <source>
        <dbReference type="Proteomes" id="UP001197114"/>
    </source>
</evidence>
<evidence type="ECO:0000313" key="1">
    <source>
        <dbReference type="EMBL" id="MBW5420294.1"/>
    </source>
</evidence>
<protein>
    <recommendedName>
        <fullName evidence="3">Polyprenyl synthetase</fullName>
    </recommendedName>
</protein>
<accession>A0ABS6YGU0</accession>
<sequence length="100" mass="10672">MPETIDLPQADEALRRVLAEPSLAAQILLVTARLLGESTDTLGMHQLDRRLTTAIDAICGALPEAVRTDAATRARSALPPLTSISCGRYAAHLRAAAREL</sequence>
<organism evidence="1 2">
    <name type="scientific">Streptomyces anatolicus</name>
    <dbReference type="NCBI Taxonomy" id="2675858"/>
    <lineage>
        <taxon>Bacteria</taxon>
        <taxon>Bacillati</taxon>
        <taxon>Actinomycetota</taxon>
        <taxon>Actinomycetes</taxon>
        <taxon>Kitasatosporales</taxon>
        <taxon>Streptomycetaceae</taxon>
        <taxon>Streptomyces</taxon>
    </lineage>
</organism>
<dbReference type="Proteomes" id="UP001197114">
    <property type="component" value="Unassembled WGS sequence"/>
</dbReference>